<dbReference type="Proteomes" id="UP000622552">
    <property type="component" value="Unassembled WGS sequence"/>
</dbReference>
<dbReference type="RefSeq" id="WP_197006237.1">
    <property type="nucleotide sequence ID" value="NZ_BONS01000008.1"/>
</dbReference>
<comment type="caution">
    <text evidence="1">The sequence shown here is derived from an EMBL/GenBank/DDBJ whole genome shotgun (WGS) entry which is preliminary data.</text>
</comment>
<evidence type="ECO:0000313" key="1">
    <source>
        <dbReference type="EMBL" id="MBG6139597.1"/>
    </source>
</evidence>
<gene>
    <name evidence="1" type="ORF">IW245_005791</name>
</gene>
<dbReference type="InterPro" id="IPR011990">
    <property type="entry name" value="TPR-like_helical_dom_sf"/>
</dbReference>
<sequence>MSPNEAQLRDMLADAWSLPYGTGQIAAVEEIVRHADAQGLKEVQYAARILATSAYIYGGERAKSFVSFAWCLAAHDRGEGDDDLTHNLLWHMKDMVSGLTQFPEVDLERTRSVLADMERRYRAAGTSLHPVYHYRWVLAHHLGDDVAAAEHFRQWQAAPRGEFSDCAGCDPTATMTHLNHTGRYEESVALATPVLAGTLTCREQPQQILTGLLEAYVRTGRLEEARDAHRRGYRAIQFNRSDLESVGDHLEFCARTGNDARGLEILERHLAWLDAPTSPSADMWFSAAAGLLLRRLDEAGHGATVVGRAGKSVAELRVELTDRALALAARFDARNGVPTQGDRVRARLAAEPLVEHLPLSAVTPAAAPARTAPVAVDPALGPQELVGQAEDTYDLARAAALWARFDEVCPEPEGALRARRLNARGVELIDADPEAGIATWQQAAELFAAAGDEVRHRSVLGRIALHRARSGDAAAQLVELSGGAEYITRHGTTEQAANAQCRLGLALLFSGQPGEASAAFALAHELASQVDKDELTAVIAMYWSQTEANLGTEEGLRSGVEHAGRAIALTTNPEPLAGARLMRGNMLLHLGDAEAAVADFRAVLAGLPGTPMAGAAGVELASCYLNTDRPDEAALAAEDAVPLLTGAGDVDAAERARYILSKAYARLGQVDQALVLLTELIDSCRAQGNLAGEAQLLEESAEHLDAADRDGAAAESFGAAAAAYQKMGSDLDELRTRRRAALSWQWAGEPERAFDGLVDADAVAAKVPVEEPPQIWEHAMLGFDAARILANNDRPAEALERVTPVAEALVGIGAGYEAITADTMRGRLLLRVGRPAEAVVVLEAVLGALPEDAPQREHVQDLLAEARG</sequence>
<name>A0A8J7GMA2_9ACTN</name>
<proteinExistence type="predicted"/>
<accession>A0A8J7GMA2</accession>
<keyword evidence="2" id="KW-1185">Reference proteome</keyword>
<dbReference type="Gene3D" id="1.25.40.10">
    <property type="entry name" value="Tetratricopeptide repeat domain"/>
    <property type="match status" value="2"/>
</dbReference>
<dbReference type="SMART" id="SM00028">
    <property type="entry name" value="TPR"/>
    <property type="match status" value="4"/>
</dbReference>
<reference evidence="1" key="1">
    <citation type="submission" date="2020-11" db="EMBL/GenBank/DDBJ databases">
        <title>Sequencing the genomes of 1000 actinobacteria strains.</title>
        <authorList>
            <person name="Klenk H.-P."/>
        </authorList>
    </citation>
    <scope>NUCLEOTIDE SEQUENCE</scope>
    <source>
        <strain evidence="1">DSM 45356</strain>
    </source>
</reference>
<dbReference type="InterPro" id="IPR019734">
    <property type="entry name" value="TPR_rpt"/>
</dbReference>
<dbReference type="AlphaFoldDB" id="A0A8J7GMA2"/>
<dbReference type="SUPFAM" id="SSF48452">
    <property type="entry name" value="TPR-like"/>
    <property type="match status" value="3"/>
</dbReference>
<protein>
    <submittedName>
        <fullName evidence="1">Tetratricopeptide (TPR) repeat protein</fullName>
    </submittedName>
</protein>
<dbReference type="EMBL" id="JADOUF010000001">
    <property type="protein sequence ID" value="MBG6139597.1"/>
    <property type="molecule type" value="Genomic_DNA"/>
</dbReference>
<organism evidence="1 2">
    <name type="scientific">Longispora fulva</name>
    <dbReference type="NCBI Taxonomy" id="619741"/>
    <lineage>
        <taxon>Bacteria</taxon>
        <taxon>Bacillati</taxon>
        <taxon>Actinomycetota</taxon>
        <taxon>Actinomycetes</taxon>
        <taxon>Micromonosporales</taxon>
        <taxon>Micromonosporaceae</taxon>
        <taxon>Longispora</taxon>
    </lineage>
</organism>
<evidence type="ECO:0000313" key="2">
    <source>
        <dbReference type="Proteomes" id="UP000622552"/>
    </source>
</evidence>